<dbReference type="Pfam" id="PF11617">
    <property type="entry name" value="Cu-binding_MopE"/>
    <property type="match status" value="3"/>
</dbReference>
<name>A0A4P2QA20_SORCE</name>
<dbReference type="OrthoDB" id="5500921at2"/>
<dbReference type="InterPro" id="IPR021655">
    <property type="entry name" value="Put_metal-bd"/>
</dbReference>
<dbReference type="EMBL" id="CP012670">
    <property type="protein sequence ID" value="AUX26106.1"/>
    <property type="molecule type" value="Genomic_DNA"/>
</dbReference>
<dbReference type="Proteomes" id="UP000295781">
    <property type="component" value="Chromosome"/>
</dbReference>
<reference evidence="3 4" key="1">
    <citation type="submission" date="2015-09" db="EMBL/GenBank/DDBJ databases">
        <title>Sorangium comparison.</title>
        <authorList>
            <person name="Zaburannyi N."/>
            <person name="Bunk B."/>
            <person name="Overmann J."/>
            <person name="Mueller R."/>
        </authorList>
    </citation>
    <scope>NUCLEOTIDE SEQUENCE [LARGE SCALE GENOMIC DNA]</scope>
    <source>
        <strain evidence="3 4">So ceGT47</strain>
    </source>
</reference>
<proteinExistence type="predicted"/>
<feature type="compositionally biased region" description="Gly residues" evidence="1">
    <location>
        <begin position="388"/>
        <end position="397"/>
    </location>
</feature>
<organism evidence="3 4">
    <name type="scientific">Sorangium cellulosum</name>
    <name type="common">Polyangium cellulosum</name>
    <dbReference type="NCBI Taxonomy" id="56"/>
    <lineage>
        <taxon>Bacteria</taxon>
        <taxon>Pseudomonadati</taxon>
        <taxon>Myxococcota</taxon>
        <taxon>Polyangia</taxon>
        <taxon>Polyangiales</taxon>
        <taxon>Polyangiaceae</taxon>
        <taxon>Sorangium</taxon>
    </lineage>
</organism>
<dbReference type="NCBIfam" id="TIGR03901">
    <property type="entry name" value="MYXO-CTERM"/>
    <property type="match status" value="1"/>
</dbReference>
<feature type="signal peptide" evidence="2">
    <location>
        <begin position="1"/>
        <end position="28"/>
    </location>
</feature>
<evidence type="ECO:0000313" key="3">
    <source>
        <dbReference type="EMBL" id="AUX26106.1"/>
    </source>
</evidence>
<sequence>MRTTSLFSPVPAVSLALLAMLAAPEAHARRNGMAVDGCNGCHNGGAEPDITIDLNPARPAPGEAVTVRVLIEAVNGGVGGLYLRAETGQLATINGQGTRLIDAHQLVHDAPKRASGGAVSFEARWIAPATPGGAVLKVWGLSANGDGGSRGDGPSAAQLTFAFGCDGTTYYLDRDGDGHGDSTTTTLACSQPPEYAAQGGDCDDYRGHVHPGADEVCNEIDDDCDGQVDEELEVTTHYEDSDGDGYGSFFGATVMAKCPPDGFAPSANDCDDRAPRVHPDADETCNLIDDDCDGRADEGVRPVCGIGLCAREASTCDPASCVPGEPSAEVCNALDDDCDGEIDEDADVCAPGQVCSDGRCVGEGTAPPVTTSASSGASVSTGTAGSAGAAGSGGGAPAPGTPPEPGGSHGGGCAVDPEGASPWPLLALLSPLALAARRRSRRAGALRTPRP</sequence>
<evidence type="ECO:0000256" key="1">
    <source>
        <dbReference type="SAM" id="MobiDB-lite"/>
    </source>
</evidence>
<evidence type="ECO:0000313" key="4">
    <source>
        <dbReference type="Proteomes" id="UP000295781"/>
    </source>
</evidence>
<accession>A0A4P2QA20</accession>
<protein>
    <submittedName>
        <fullName evidence="3">Uncharacterized protein</fullName>
    </submittedName>
</protein>
<feature type="compositionally biased region" description="Low complexity" evidence="1">
    <location>
        <begin position="368"/>
        <end position="387"/>
    </location>
</feature>
<dbReference type="AlphaFoldDB" id="A0A4P2QA20"/>
<keyword evidence="2" id="KW-0732">Signal</keyword>
<feature type="chain" id="PRO_5021000302" evidence="2">
    <location>
        <begin position="29"/>
        <end position="451"/>
    </location>
</feature>
<gene>
    <name evidence="3" type="ORF">SOCEGT47_066650</name>
</gene>
<evidence type="ECO:0000256" key="2">
    <source>
        <dbReference type="SAM" id="SignalP"/>
    </source>
</evidence>
<feature type="region of interest" description="Disordered" evidence="1">
    <location>
        <begin position="368"/>
        <end position="417"/>
    </location>
</feature>
<dbReference type="NCBIfam" id="NF041895">
    <property type="entry name" value="choice_anch_V"/>
    <property type="match status" value="1"/>
</dbReference>
<dbReference type="InterPro" id="IPR024038">
    <property type="entry name" value="MYXO-CTERM"/>
</dbReference>